<dbReference type="STRING" id="1764295.A0A5B8MWP1"/>
<feature type="transmembrane region" description="Helical" evidence="7">
    <location>
        <begin position="192"/>
        <end position="218"/>
    </location>
</feature>
<reference evidence="8 9" key="1">
    <citation type="submission" date="2018-07" db="EMBL/GenBank/DDBJ databases">
        <title>The complete nuclear genome of the prasinophyte Chloropicon primus (CCMP1205).</title>
        <authorList>
            <person name="Pombert J.-F."/>
            <person name="Otis C."/>
            <person name="Turmel M."/>
            <person name="Lemieux C."/>
        </authorList>
    </citation>
    <scope>NUCLEOTIDE SEQUENCE [LARGE SCALE GENOMIC DNA]</scope>
    <source>
        <strain evidence="8 9">CCMP1205</strain>
    </source>
</reference>
<dbReference type="Pfam" id="PF01169">
    <property type="entry name" value="GDT1"/>
    <property type="match status" value="1"/>
</dbReference>
<protein>
    <recommendedName>
        <fullName evidence="10">GDT1 family protein</fullName>
    </recommendedName>
</protein>
<name>A0A5B8MWP1_9CHLO</name>
<evidence type="ECO:0000256" key="3">
    <source>
        <dbReference type="ARBA" id="ARBA00022692"/>
    </source>
</evidence>
<sequence length="402" mass="41116">MVAVASPRGVPSARRGSGAAGVRRVRTTRAFEGRTARGRHAASRGEGSPTPTPAGRVVEGAKPSSRAGDAGEGSRGTGGLGVGGTLLWAPVGALALGSLLVVLSGTTGAAHAVEAVSAGSWSPDLFVPGLVGDDEFREGFTSGLLLVLFSEIGDKTFFVAMLLAIRTNSLVGVSSDAPGPNSLGAESLDRRWVVFAGTFAALAVMTVISCGIGITFHSLENFVPESLSKFPIDDLAAVVLLTAFGVTSLKDAQGMEGEKVVSNDALEPEDVGSLPLDIRDEEGSEREEAIALVKEMEDEGKITGQQGASSLLLQTFLLVFAAEWGDRSFLSTIALSAAYPPPAVVMGASLGHGVATALAIGGGTVLAQYISEKTIAYIAGVLFLAFATATTIDLVAGNHVFM</sequence>
<dbReference type="PROSITE" id="PS01214">
    <property type="entry name" value="UPF0016"/>
    <property type="match status" value="1"/>
</dbReference>
<keyword evidence="5 7" id="KW-0472">Membrane</keyword>
<feature type="transmembrane region" description="Helical" evidence="7">
    <location>
        <begin position="230"/>
        <end position="249"/>
    </location>
</feature>
<feature type="transmembrane region" description="Helical" evidence="7">
    <location>
        <begin position="344"/>
        <end position="367"/>
    </location>
</feature>
<evidence type="ECO:0000256" key="7">
    <source>
        <dbReference type="SAM" id="Phobius"/>
    </source>
</evidence>
<dbReference type="OrthoDB" id="442680at2759"/>
<keyword evidence="3 7" id="KW-0812">Transmembrane</keyword>
<keyword evidence="9" id="KW-1185">Reference proteome</keyword>
<dbReference type="PANTHER" id="PTHR12608">
    <property type="entry name" value="TRANSMEMBRANE PROTEIN HTP-1 RELATED"/>
    <property type="match status" value="1"/>
</dbReference>
<dbReference type="GO" id="GO:0032472">
    <property type="term" value="P:Golgi calcium ion transport"/>
    <property type="evidence" value="ECO:0007669"/>
    <property type="project" value="TreeGrafter"/>
</dbReference>
<comment type="subcellular location">
    <subcellularLocation>
        <location evidence="1">Membrane</location>
        <topology evidence="1">Multi-pass membrane protein</topology>
    </subcellularLocation>
</comment>
<dbReference type="GO" id="GO:0005794">
    <property type="term" value="C:Golgi apparatus"/>
    <property type="evidence" value="ECO:0007669"/>
    <property type="project" value="TreeGrafter"/>
</dbReference>
<evidence type="ECO:0008006" key="10">
    <source>
        <dbReference type="Google" id="ProtNLM"/>
    </source>
</evidence>
<proteinExistence type="inferred from homology"/>
<dbReference type="InterPro" id="IPR001727">
    <property type="entry name" value="GDT1-like"/>
</dbReference>
<dbReference type="InterPro" id="IPR049555">
    <property type="entry name" value="GDT1-like_CS"/>
</dbReference>
<evidence type="ECO:0000256" key="2">
    <source>
        <dbReference type="ARBA" id="ARBA00009190"/>
    </source>
</evidence>
<dbReference type="EMBL" id="CP031045">
    <property type="protein sequence ID" value="QDZ24085.1"/>
    <property type="molecule type" value="Genomic_DNA"/>
</dbReference>
<keyword evidence="4 7" id="KW-1133">Transmembrane helix</keyword>
<dbReference type="GO" id="GO:0032468">
    <property type="term" value="P:Golgi calcium ion homeostasis"/>
    <property type="evidence" value="ECO:0007669"/>
    <property type="project" value="TreeGrafter"/>
</dbReference>
<comment type="similarity">
    <text evidence="2">Belongs to the GDT1 family.</text>
</comment>
<gene>
    <name evidence="8" type="ORF">A3770_12p66030</name>
</gene>
<evidence type="ECO:0000256" key="4">
    <source>
        <dbReference type="ARBA" id="ARBA00022989"/>
    </source>
</evidence>
<dbReference type="GO" id="GO:0005384">
    <property type="term" value="F:manganese ion transmembrane transporter activity"/>
    <property type="evidence" value="ECO:0007669"/>
    <property type="project" value="TreeGrafter"/>
</dbReference>
<dbReference type="GO" id="GO:0009535">
    <property type="term" value="C:chloroplast thylakoid membrane"/>
    <property type="evidence" value="ECO:0007669"/>
    <property type="project" value="TreeGrafter"/>
</dbReference>
<organism evidence="8 9">
    <name type="scientific">Chloropicon primus</name>
    <dbReference type="NCBI Taxonomy" id="1764295"/>
    <lineage>
        <taxon>Eukaryota</taxon>
        <taxon>Viridiplantae</taxon>
        <taxon>Chlorophyta</taxon>
        <taxon>Chloropicophyceae</taxon>
        <taxon>Chloropicales</taxon>
        <taxon>Chloropicaceae</taxon>
        <taxon>Chloropicon</taxon>
    </lineage>
</organism>
<dbReference type="PANTHER" id="PTHR12608:SF6">
    <property type="entry name" value="PROTEIN PAM71, CHLOROPLASTIC"/>
    <property type="match status" value="1"/>
</dbReference>
<feature type="region of interest" description="Disordered" evidence="6">
    <location>
        <begin position="1"/>
        <end position="76"/>
    </location>
</feature>
<evidence type="ECO:0000313" key="8">
    <source>
        <dbReference type="EMBL" id="QDZ24085.1"/>
    </source>
</evidence>
<feature type="transmembrane region" description="Helical" evidence="7">
    <location>
        <begin position="374"/>
        <end position="396"/>
    </location>
</feature>
<dbReference type="GO" id="GO:0015085">
    <property type="term" value="F:calcium ion transmembrane transporter activity"/>
    <property type="evidence" value="ECO:0007669"/>
    <property type="project" value="TreeGrafter"/>
</dbReference>
<dbReference type="AlphaFoldDB" id="A0A5B8MWP1"/>
<evidence type="ECO:0000256" key="5">
    <source>
        <dbReference type="ARBA" id="ARBA00023136"/>
    </source>
</evidence>
<accession>A0A5B8MWP1</accession>
<evidence type="ECO:0000256" key="1">
    <source>
        <dbReference type="ARBA" id="ARBA00004141"/>
    </source>
</evidence>
<feature type="transmembrane region" description="Helical" evidence="7">
    <location>
        <begin position="307"/>
        <end position="324"/>
    </location>
</feature>
<evidence type="ECO:0000313" key="9">
    <source>
        <dbReference type="Proteomes" id="UP000316726"/>
    </source>
</evidence>
<dbReference type="Proteomes" id="UP000316726">
    <property type="component" value="Chromosome 12"/>
</dbReference>
<feature type="compositionally biased region" description="Low complexity" evidence="6">
    <location>
        <begin position="1"/>
        <end position="22"/>
    </location>
</feature>
<evidence type="ECO:0000256" key="6">
    <source>
        <dbReference type="SAM" id="MobiDB-lite"/>
    </source>
</evidence>